<dbReference type="InterPro" id="IPR008928">
    <property type="entry name" value="6-hairpin_glycosidase_sf"/>
</dbReference>
<protein>
    <submittedName>
        <fullName evidence="2">Uncharacterized protein</fullName>
    </submittedName>
</protein>
<feature type="region of interest" description="Disordered" evidence="1">
    <location>
        <begin position="471"/>
        <end position="503"/>
    </location>
</feature>
<proteinExistence type="predicted"/>
<accession>A0ABR8PY78</accession>
<evidence type="ECO:0000256" key="1">
    <source>
        <dbReference type="SAM" id="MobiDB-lite"/>
    </source>
</evidence>
<sequence>MRYIGPFFRMNSLSEKDIEGQLFYLSREAIKTIVLNSKCGILSSFRASKKSSHTNNISILNGFSPLICLYKKSSPVFVHNKSSHGFDESSFKKDVSPSTNALMTLSLLDLSRYYSNYSKSERNVESLKDAYSYLAKEQLEFYYENLRNSEGVFIEKKNISDGNAKGYNLLDRNKKFSFVDQAFMMNAYYQYSNNYPDDPSSNDYKNFALQILEMFLNFKDILYTLSFEDGCKVLLSFNIFYNLSKNENCKSLIIDLSDFLINKFDEKNYYIDSLDSTALFALSLMDSFKHTEIVSFKEKSDEIFEKLKSLYNDEKGIFIKLSEKKEIKYSSLEITFYFLFIFVRSKEEDNIYEYRNMISNLYKKYFISSGLVYSWPEAPTLDETERYRGLSLRSNDMLDETSFRMPNMPSPESSGLAPLFAKNIVYSKKKDSFARPKDVFDSFRNLLIFYVFIHYFMDDIINEMNFVSVSNEPPSETKTTPDSDNITSDDISKENNENSEENS</sequence>
<dbReference type="SUPFAM" id="SSF48208">
    <property type="entry name" value="Six-hairpin glycosidases"/>
    <property type="match status" value="1"/>
</dbReference>
<dbReference type="EMBL" id="JACSRA010000036">
    <property type="protein sequence ID" value="MBD7913122.1"/>
    <property type="molecule type" value="Genomic_DNA"/>
</dbReference>
<keyword evidence="3" id="KW-1185">Reference proteome</keyword>
<comment type="caution">
    <text evidence="2">The sequence shown here is derived from an EMBL/GenBank/DDBJ whole genome shotgun (WGS) entry which is preliminary data.</text>
</comment>
<evidence type="ECO:0000313" key="3">
    <source>
        <dbReference type="Proteomes" id="UP000627781"/>
    </source>
</evidence>
<evidence type="ECO:0000313" key="2">
    <source>
        <dbReference type="EMBL" id="MBD7913122.1"/>
    </source>
</evidence>
<gene>
    <name evidence="2" type="ORF">H9661_17365</name>
</gene>
<name>A0ABR8PY78_9CLOT</name>
<dbReference type="RefSeq" id="WP_143316806.1">
    <property type="nucleotide sequence ID" value="NZ_JACSRA010000036.1"/>
</dbReference>
<dbReference type="Proteomes" id="UP000627781">
    <property type="component" value="Unassembled WGS sequence"/>
</dbReference>
<reference evidence="2 3" key="1">
    <citation type="submission" date="2020-08" db="EMBL/GenBank/DDBJ databases">
        <title>A Genomic Blueprint of the Chicken Gut Microbiome.</title>
        <authorList>
            <person name="Gilroy R."/>
            <person name="Ravi A."/>
            <person name="Getino M."/>
            <person name="Pursley I."/>
            <person name="Horton D.L."/>
            <person name="Alikhan N.-F."/>
            <person name="Baker D."/>
            <person name="Gharbi K."/>
            <person name="Hall N."/>
            <person name="Watson M."/>
            <person name="Adriaenssens E.M."/>
            <person name="Foster-Nyarko E."/>
            <person name="Jarju S."/>
            <person name="Secka A."/>
            <person name="Antonio M."/>
            <person name="Oren A."/>
            <person name="Chaudhuri R."/>
            <person name="La Ragione R.M."/>
            <person name="Hildebrand F."/>
            <person name="Pallen M.J."/>
        </authorList>
    </citation>
    <scope>NUCLEOTIDE SEQUENCE [LARGE SCALE GENOMIC DNA]</scope>
    <source>
        <strain evidence="2 3">Sa3CVN1</strain>
    </source>
</reference>
<organism evidence="2 3">
    <name type="scientific">Clostridium cibarium</name>
    <dbReference type="NCBI Taxonomy" id="2762247"/>
    <lineage>
        <taxon>Bacteria</taxon>
        <taxon>Bacillati</taxon>
        <taxon>Bacillota</taxon>
        <taxon>Clostridia</taxon>
        <taxon>Eubacteriales</taxon>
        <taxon>Clostridiaceae</taxon>
        <taxon>Clostridium</taxon>
    </lineage>
</organism>
<feature type="compositionally biased region" description="Polar residues" evidence="1">
    <location>
        <begin position="471"/>
        <end position="489"/>
    </location>
</feature>